<evidence type="ECO:0000313" key="4">
    <source>
        <dbReference type="EMBL" id="SIR90558.1"/>
    </source>
</evidence>
<evidence type="ECO:0000259" key="3">
    <source>
        <dbReference type="Pfam" id="PF01557"/>
    </source>
</evidence>
<dbReference type="EMBL" id="FTNP01000004">
    <property type="protein sequence ID" value="SIR90558.1"/>
    <property type="molecule type" value="Genomic_DNA"/>
</dbReference>
<dbReference type="STRING" id="588898.BB347_14745"/>
<protein>
    <submittedName>
        <fullName evidence="4">2-keto-4-pentenoate hydratase/2-oxohepta-3-ene-1,7-dioic acid hydratase (Catechol pathway)</fullName>
    </submittedName>
</protein>
<gene>
    <name evidence="4" type="ORF">SAMN05421809_2804</name>
</gene>
<dbReference type="PANTHER" id="PTHR11820">
    <property type="entry name" value="ACYLPYRUVASE"/>
    <property type="match status" value="1"/>
</dbReference>
<evidence type="ECO:0000313" key="5">
    <source>
        <dbReference type="Proteomes" id="UP000185687"/>
    </source>
</evidence>
<dbReference type="InterPro" id="IPR011234">
    <property type="entry name" value="Fumarylacetoacetase-like_C"/>
</dbReference>
<feature type="domain" description="Fumarylacetoacetase-like C-terminal" evidence="3">
    <location>
        <begin position="121"/>
        <end position="321"/>
    </location>
</feature>
<evidence type="ECO:0000256" key="1">
    <source>
        <dbReference type="ARBA" id="ARBA00022723"/>
    </source>
</evidence>
<keyword evidence="1" id="KW-0479">Metal-binding</keyword>
<proteinExistence type="predicted"/>
<dbReference type="Proteomes" id="UP000185687">
    <property type="component" value="Unassembled WGS sequence"/>
</dbReference>
<organism evidence="4 5">
    <name type="scientific">Natronorubrum daqingense</name>
    <dbReference type="NCBI Taxonomy" id="588898"/>
    <lineage>
        <taxon>Archaea</taxon>
        <taxon>Methanobacteriati</taxon>
        <taxon>Methanobacteriota</taxon>
        <taxon>Stenosarchaea group</taxon>
        <taxon>Halobacteria</taxon>
        <taxon>Halobacteriales</taxon>
        <taxon>Natrialbaceae</taxon>
        <taxon>Natronorubrum</taxon>
    </lineage>
</organism>
<accession>A0A1N7ER26</accession>
<name>A0A1N7ER26_9EURY</name>
<dbReference type="SUPFAM" id="SSF56529">
    <property type="entry name" value="FAH"/>
    <property type="match status" value="1"/>
</dbReference>
<evidence type="ECO:0000256" key="2">
    <source>
        <dbReference type="SAM" id="MobiDB-lite"/>
    </source>
</evidence>
<dbReference type="AlphaFoldDB" id="A0A1N7ER26"/>
<keyword evidence="5" id="KW-1185">Reference proteome</keyword>
<reference evidence="4 5" key="1">
    <citation type="submission" date="2017-01" db="EMBL/GenBank/DDBJ databases">
        <authorList>
            <person name="Mah S.A."/>
            <person name="Swanson W.J."/>
            <person name="Moy G.W."/>
            <person name="Vacquier V.D."/>
        </authorList>
    </citation>
    <scope>NUCLEOTIDE SEQUENCE [LARGE SCALE GENOMIC DNA]</scope>
    <source>
        <strain evidence="4 5">CGMCC 1.8909</strain>
    </source>
</reference>
<dbReference type="InterPro" id="IPR036663">
    <property type="entry name" value="Fumarylacetoacetase_C_sf"/>
</dbReference>
<sequence>MLFSSASEPHVAYDSLESDELAHGECSQYYASVSFTATATASERGESPTVTRLARAADGTPLLGDENGFVPLSAADPSLQSVRDALPLAADGELPDPAAAPADPVPASDISFASPFAEYGKLWGIGLNYAEHASDLDEDRPTEPASFMKPSSAATGPAGPIRLPDPEITDRVTAEAELAVVFGKTCRNVDRADAEDVVAGYVPVIDMTSEDILEKNPRFLTRAKSFDSFIVFGSSIVTTDEVDDLESITVQTVLNGSVESENEVRNMMAPPMELVSFHSDVMTFEPGDLISTGTPGATVLSPGDTVTAEVDTVGSVTSDVVR</sequence>
<dbReference type="Gene3D" id="3.90.850.10">
    <property type="entry name" value="Fumarylacetoacetase-like, C-terminal domain"/>
    <property type="match status" value="1"/>
</dbReference>
<dbReference type="PANTHER" id="PTHR11820:SF7">
    <property type="entry name" value="ACYLPYRUVASE FAHD1, MITOCHONDRIAL"/>
    <property type="match status" value="1"/>
</dbReference>
<dbReference type="GO" id="GO:0046872">
    <property type="term" value="F:metal ion binding"/>
    <property type="evidence" value="ECO:0007669"/>
    <property type="project" value="UniProtKB-KW"/>
</dbReference>
<dbReference type="Pfam" id="PF01557">
    <property type="entry name" value="FAA_hydrolase"/>
    <property type="match status" value="1"/>
</dbReference>
<dbReference type="GO" id="GO:0018773">
    <property type="term" value="F:acetylpyruvate hydrolase activity"/>
    <property type="evidence" value="ECO:0007669"/>
    <property type="project" value="TreeGrafter"/>
</dbReference>
<feature type="region of interest" description="Disordered" evidence="2">
    <location>
        <begin position="135"/>
        <end position="163"/>
    </location>
</feature>